<evidence type="ECO:0000313" key="1">
    <source>
        <dbReference type="EMBL" id="ANR76357.1"/>
    </source>
</evidence>
<organism evidence="1">
    <name type="scientific">Skeletonema virus LDF-2015a</name>
    <dbReference type="NCBI Taxonomy" id="1769778"/>
    <lineage>
        <taxon>Viruses</taxon>
    </lineage>
</organism>
<accession>A0A1B1IHW4</accession>
<dbReference type="Gene3D" id="2.40.50.140">
    <property type="entry name" value="Nucleic acid-binding proteins"/>
    <property type="match status" value="1"/>
</dbReference>
<protein>
    <submittedName>
        <fullName evidence="1">Uncharacterized protein</fullName>
    </submittedName>
</protein>
<dbReference type="InterPro" id="IPR012340">
    <property type="entry name" value="NA-bd_OB-fold"/>
</dbReference>
<sequence length="211" mass="24152">MSNTNWVTIDCELEYCKLFEDDRDMGNEHVNLDKFDGVYRVTCIMDDENKEKLIKAGIPQDHALLKKEIETFMKDNNLDDYDLAEVKYGKTKEGEKLINKVRYQQEFKQTEDGRWKFSFKRPHFNPNLAGTINPKTGVENDGVMGPPRVTDFEATQDAKEFIMWNPEVKIGNGSKGKVKVSVYKGRGTTITLEAVAVTEHVEYVGGEMELV</sequence>
<dbReference type="SUPFAM" id="SSF50249">
    <property type="entry name" value="Nucleic acid-binding proteins"/>
    <property type="match status" value="1"/>
</dbReference>
<reference evidence="1" key="1">
    <citation type="submission" date="2015-12" db="EMBL/GenBank/DDBJ databases">
        <authorList>
            <person name="Shamseldin A."/>
            <person name="Moawad H."/>
            <person name="Abd El-Rahim W.M."/>
            <person name="Sadowsky M.J."/>
        </authorList>
    </citation>
    <scope>NUCLEOTIDE SEQUENCE</scope>
    <source>
        <strain evidence="1">WHH01</strain>
    </source>
</reference>
<gene>
    <name evidence="1" type="ORF">AUR56_00011</name>
</gene>
<dbReference type="EMBL" id="KU382254">
    <property type="protein sequence ID" value="ANR76357.1"/>
    <property type="molecule type" value="Genomic_DNA"/>
</dbReference>
<proteinExistence type="predicted"/>
<name>A0A1B1IHW4_9VIRU</name>